<proteinExistence type="predicted"/>
<evidence type="ECO:0000313" key="2">
    <source>
        <dbReference type="Proteomes" id="UP001419084"/>
    </source>
</evidence>
<dbReference type="Proteomes" id="UP001419084">
    <property type="component" value="Unassembled WGS sequence"/>
</dbReference>
<name>A0ABQ5M9Q8_9FIRM</name>
<dbReference type="RefSeq" id="WP_346065910.1">
    <property type="nucleotide sequence ID" value="NZ_BRPJ01000075.1"/>
</dbReference>
<comment type="caution">
    <text evidence="1">The sequence shown here is derived from an EMBL/GenBank/DDBJ whole genome shotgun (WGS) entry which is preliminary data.</text>
</comment>
<accession>A0ABQ5M9Q8</accession>
<gene>
    <name evidence="1" type="ORF">LAD12857_36240</name>
</gene>
<reference evidence="1 2" key="1">
    <citation type="journal article" date="2024" name="Int. J. Syst. Evol. Microbiol.">
        <title>Lacrimispora brassicae sp. nov. isolated from fermented cabbage, and proposal of Clostridium indicum Gundawar et al. 2019 and Clostridium methoxybenzovorans Mechichi et al. 1999 as heterotypic synonyms of Lacrimispora amygdalina (Parshina et al. 2003) Haas and Blanchard 2020 and Lacrimispora indolis (McClung and McCoy 1957) Haas and Blanchard 2020, respectively.</title>
        <authorList>
            <person name="Kobayashi H."/>
            <person name="Tanizawa Y."/>
            <person name="Sakamoto M."/>
            <person name="Ohkuma M."/>
            <person name="Tohno M."/>
        </authorList>
    </citation>
    <scope>NUCLEOTIDE SEQUENCE [LARGE SCALE GENOMIC DNA]</scope>
    <source>
        <strain evidence="1 2">DSM 12857</strain>
    </source>
</reference>
<organism evidence="1 2">
    <name type="scientific">Lacrimispora amygdalina</name>
    <dbReference type="NCBI Taxonomy" id="253257"/>
    <lineage>
        <taxon>Bacteria</taxon>
        <taxon>Bacillati</taxon>
        <taxon>Bacillota</taxon>
        <taxon>Clostridia</taxon>
        <taxon>Lachnospirales</taxon>
        <taxon>Lachnospiraceae</taxon>
        <taxon>Lacrimispora</taxon>
    </lineage>
</organism>
<dbReference type="EMBL" id="BRPJ01000075">
    <property type="protein sequence ID" value="GLB31701.1"/>
    <property type="molecule type" value="Genomic_DNA"/>
</dbReference>
<keyword evidence="2" id="KW-1185">Reference proteome</keyword>
<evidence type="ECO:0000313" key="1">
    <source>
        <dbReference type="EMBL" id="GLB31701.1"/>
    </source>
</evidence>
<protein>
    <submittedName>
        <fullName evidence="1">Uncharacterized protein</fullName>
    </submittedName>
</protein>
<sequence>MNIIKLKKFTSLFLVIAILSTSMGLTQAKKAEAATWYKLSTYEYQTKYQVMGGNIIVNLTALAIPQIFAISKAAEIVIGLSAIAFTTPDRGNAYVVLTEYVDCKPEKATGLSTVKFEEKVYADSQHKKLLYSKVYTKRMNEIF</sequence>